<keyword evidence="2" id="KW-1185">Reference proteome</keyword>
<accession>A0A4R6SI15</accession>
<proteinExistence type="predicted"/>
<gene>
    <name evidence="1" type="ORF">EV186_1021145</name>
</gene>
<dbReference type="EMBL" id="SNXZ01000002">
    <property type="protein sequence ID" value="TDQ01277.1"/>
    <property type="molecule type" value="Genomic_DNA"/>
</dbReference>
<reference evidence="1 2" key="1">
    <citation type="submission" date="2019-03" db="EMBL/GenBank/DDBJ databases">
        <title>Genomic Encyclopedia of Type Strains, Phase IV (KMG-IV): sequencing the most valuable type-strain genomes for metagenomic binning, comparative biology and taxonomic classification.</title>
        <authorList>
            <person name="Goeker M."/>
        </authorList>
    </citation>
    <scope>NUCLEOTIDE SEQUENCE [LARGE SCALE GENOMIC DNA]</scope>
    <source>
        <strain evidence="1 2">DSM 45361</strain>
    </source>
</reference>
<dbReference type="InterPro" id="IPR032724">
    <property type="entry name" value="SCP1.201-like"/>
</dbReference>
<comment type="caution">
    <text evidence="1">The sequence shown here is derived from an EMBL/GenBank/DDBJ whole genome shotgun (WGS) entry which is preliminary data.</text>
</comment>
<dbReference type="AlphaFoldDB" id="A0A4R6SI15"/>
<organism evidence="1 2">
    <name type="scientific">Labedaea rhizosphaerae</name>
    <dbReference type="NCBI Taxonomy" id="598644"/>
    <lineage>
        <taxon>Bacteria</taxon>
        <taxon>Bacillati</taxon>
        <taxon>Actinomycetota</taxon>
        <taxon>Actinomycetes</taxon>
        <taxon>Pseudonocardiales</taxon>
        <taxon>Pseudonocardiaceae</taxon>
        <taxon>Labedaea</taxon>
    </lineage>
</organism>
<name>A0A4R6SI15_LABRH</name>
<dbReference type="Proteomes" id="UP000295444">
    <property type="component" value="Unassembled WGS sequence"/>
</dbReference>
<protein>
    <submittedName>
        <fullName evidence="1">Nucleic acid/nucleotide deaminase of polymorphic system toxin</fullName>
    </submittedName>
</protein>
<dbReference type="OrthoDB" id="3370651at2"/>
<dbReference type="RefSeq" id="WP_133849878.1">
    <property type="nucleotide sequence ID" value="NZ_SNXZ01000002.1"/>
</dbReference>
<dbReference type="Pfam" id="PF14428">
    <property type="entry name" value="DddA-like"/>
    <property type="match status" value="1"/>
</dbReference>
<evidence type="ECO:0000313" key="2">
    <source>
        <dbReference type="Proteomes" id="UP000295444"/>
    </source>
</evidence>
<evidence type="ECO:0000313" key="1">
    <source>
        <dbReference type="EMBL" id="TDQ01277.1"/>
    </source>
</evidence>
<sequence length="188" mass="20124">MRKFLFIVALGVLAWIFVVPSCSTKFGCESAPAVANADSGDCPSDIEDAESDAVWAAARLDKIKGEKPTVGLAYDDDGTEQRYDSSKDATAKRVTEILRDLGVLPPRGTTDAANHVEMKVAADMRDGEVDGIVLVINNQNGPCPAGDPQPLTCRSLLPKVLPEDATLTVWWRPPGGKMTSTTFTGDDE</sequence>